<evidence type="ECO:0000313" key="9">
    <source>
        <dbReference type="EMBL" id="QPP20611.1"/>
    </source>
</evidence>
<dbReference type="InterPro" id="IPR003319">
    <property type="entry name" value="YMF19-like_N"/>
</dbReference>
<dbReference type="EMBL" id="MT376619">
    <property type="protein sequence ID" value="QPP20611.1"/>
    <property type="molecule type" value="Genomic_DNA"/>
</dbReference>
<keyword evidence="5 7" id="KW-0472">Membrane</keyword>
<reference evidence="9" key="3">
    <citation type="journal article" date="2020" name="Sci. Rep.">
        <title>The earliest diverging extant scleractinian corals recovered by mitochondrial genomes.</title>
        <authorList>
            <person name="Seiblitz I.G.L."/>
            <person name="Capel K.C.C."/>
            <person name="Stolarski J."/>
            <person name="Quek Z.B.R."/>
            <person name="Huang D."/>
            <person name="Kitahara M.V."/>
        </authorList>
    </citation>
    <scope>NUCLEOTIDE SEQUENCE</scope>
</reference>
<sequence length="87" mass="10445">MPQLDTATYLTQYRWTLLVLFLLFFLLVFFVLPTIKINWLIRKRTIKSWAVLEGGLGLIKEVYFCLDPLIWNVEMSQIGKKKWKVYM</sequence>
<accession>A0A7T1TV87</accession>
<evidence type="ECO:0000256" key="7">
    <source>
        <dbReference type="SAM" id="Phobius"/>
    </source>
</evidence>
<evidence type="ECO:0000256" key="6">
    <source>
        <dbReference type="ARBA" id="ARBA00023310"/>
    </source>
</evidence>
<proteinExistence type="predicted"/>
<keyword evidence="6" id="KW-0066">ATP synthesis</keyword>
<evidence type="ECO:0000256" key="4">
    <source>
        <dbReference type="ARBA" id="ARBA00023128"/>
    </source>
</evidence>
<keyword evidence="3 7" id="KW-1133">Transmembrane helix</keyword>
<gene>
    <name evidence="9" type="primary">ATP8</name>
</gene>
<dbReference type="CTD" id="4509"/>
<evidence type="ECO:0000256" key="5">
    <source>
        <dbReference type="ARBA" id="ARBA00023136"/>
    </source>
</evidence>
<reference evidence="9" key="2">
    <citation type="journal article" date="2016" name="PeerJ">
        <title>Corallimorpharians are not naked corals : insights into relationships between Scleractinia and Corallimorpharia from phylogenomic analyses.</title>
        <authorList>
            <person name="Lin M.-F."/>
            <person name="Chou W.H."/>
            <person name="Kitahara M.V."/>
            <person name="Chen C.A."/>
            <person name="Miller D.J."/>
            <person name="Foret S."/>
        </authorList>
    </citation>
    <scope>NUCLEOTIDE SEQUENCE</scope>
</reference>
<keyword evidence="2 7" id="KW-0812">Transmembrane</keyword>
<dbReference type="AlphaFoldDB" id="A0A7T1TV87"/>
<feature type="transmembrane region" description="Helical" evidence="7">
    <location>
        <begin position="12"/>
        <end position="35"/>
    </location>
</feature>
<reference evidence="9" key="1">
    <citation type="journal article" date="2014" name="PLoS ONE">
        <title>The 'naked coral' hypothesis revisited--evidence for and against scleractinian monophyly.</title>
        <authorList>
            <person name="Kitahara M.V."/>
            <person name="Lin M.F."/>
            <person name="Foret S."/>
            <person name="Huttley G."/>
            <person name="Miller D.J."/>
            <person name="Chen C.A."/>
        </authorList>
    </citation>
    <scope>NUCLEOTIDE SEQUENCE</scope>
</reference>
<dbReference type="RefSeq" id="YP_010128083.1">
    <property type="nucleotide sequence ID" value="NC_056290.1"/>
</dbReference>
<evidence type="ECO:0000259" key="8">
    <source>
        <dbReference type="Pfam" id="PF02326"/>
    </source>
</evidence>
<evidence type="ECO:0000256" key="1">
    <source>
        <dbReference type="ARBA" id="ARBA00004325"/>
    </source>
</evidence>
<dbReference type="GO" id="GO:0006754">
    <property type="term" value="P:ATP biosynthetic process"/>
    <property type="evidence" value="ECO:0007669"/>
    <property type="project" value="UniProtKB-KW"/>
</dbReference>
<name>A0A7T1TV87_9CNID</name>
<evidence type="ECO:0000256" key="2">
    <source>
        <dbReference type="ARBA" id="ARBA00022692"/>
    </source>
</evidence>
<keyword evidence="4 9" id="KW-0496">Mitochondrion</keyword>
<dbReference type="GO" id="GO:0031966">
    <property type="term" value="C:mitochondrial membrane"/>
    <property type="evidence" value="ECO:0007669"/>
    <property type="project" value="UniProtKB-SubCell"/>
</dbReference>
<comment type="subcellular location">
    <subcellularLocation>
        <location evidence="1">Mitochondrion membrane</location>
    </subcellularLocation>
</comment>
<dbReference type="Pfam" id="PF02326">
    <property type="entry name" value="YMF19"/>
    <property type="match status" value="1"/>
</dbReference>
<organism evidence="9">
    <name type="scientific">Gardineria hawaiiensis</name>
    <dbReference type="NCBI Taxonomy" id="703464"/>
    <lineage>
        <taxon>Eukaryota</taxon>
        <taxon>Metazoa</taxon>
        <taxon>Cnidaria</taxon>
        <taxon>Anthozoa</taxon>
        <taxon>Hexacorallia</taxon>
        <taxon>Scleractinia</taxon>
        <taxon>Caryophylliina</taxon>
        <taxon>Caryophylliidae</taxon>
        <taxon>Gardineria</taxon>
    </lineage>
</organism>
<dbReference type="GeneID" id="65334791"/>
<feature type="domain" description="ATP synthase YMF19-like N-terminal" evidence="8">
    <location>
        <begin position="2"/>
        <end position="50"/>
    </location>
</feature>
<geneLocation type="mitochondrion" evidence="9"/>
<protein>
    <submittedName>
        <fullName evidence="9">ATP synthase subunit 8</fullName>
    </submittedName>
</protein>
<evidence type="ECO:0000256" key="3">
    <source>
        <dbReference type="ARBA" id="ARBA00022989"/>
    </source>
</evidence>